<dbReference type="EMBL" id="FQXD01000012">
    <property type="protein sequence ID" value="SHH72314.1"/>
    <property type="molecule type" value="Genomic_DNA"/>
</dbReference>
<reference evidence="2" key="1">
    <citation type="submission" date="2016-11" db="EMBL/GenBank/DDBJ databases">
        <authorList>
            <person name="Varghese N."/>
            <person name="Submissions S."/>
        </authorList>
    </citation>
    <scope>NUCLEOTIDE SEQUENCE [LARGE SCALE GENOMIC DNA]</scope>
    <source>
        <strain evidence="2">CGMCC 1.6496</strain>
    </source>
</reference>
<sequence>MIKQVYSGRYTTENEEDIVVFLIGMRVNRRLAVHKWLPVFLAMPRMIKELYTYKDTLGFLSMESYFGLRTTLMVQYWRSTEDLLAYAKGKQHLAAWKRFNQKASHTNAVGIYHETYIVPKGNYEAIYANMPLYGLAKANEHIPVSSKRTTAKQRLTQATVNQINDLK</sequence>
<accession>A0A1M5VB29</accession>
<dbReference type="AlphaFoldDB" id="A0A1M5VB29"/>
<evidence type="ECO:0000313" key="1">
    <source>
        <dbReference type="EMBL" id="SHH72314.1"/>
    </source>
</evidence>
<dbReference type="SUPFAM" id="SSF54909">
    <property type="entry name" value="Dimeric alpha+beta barrel"/>
    <property type="match status" value="1"/>
</dbReference>
<dbReference type="InterPro" id="IPR025444">
    <property type="entry name" value="Monooxy_af470"/>
</dbReference>
<evidence type="ECO:0000313" key="2">
    <source>
        <dbReference type="Proteomes" id="UP000184079"/>
    </source>
</evidence>
<protein>
    <recommendedName>
        <fullName evidence="3">DUF4188 domain-containing protein</fullName>
    </recommendedName>
</protein>
<name>A0A1M5VB29_9BACI</name>
<dbReference type="InterPro" id="IPR011008">
    <property type="entry name" value="Dimeric_a/b-barrel"/>
</dbReference>
<gene>
    <name evidence="1" type="ORF">SAMN05421807_11217</name>
</gene>
<evidence type="ECO:0008006" key="3">
    <source>
        <dbReference type="Google" id="ProtNLM"/>
    </source>
</evidence>
<dbReference type="RefSeq" id="WP_073010376.1">
    <property type="nucleotide sequence ID" value="NZ_FQXD01000012.1"/>
</dbReference>
<proteinExistence type="predicted"/>
<dbReference type="OrthoDB" id="7566033at2"/>
<keyword evidence="2" id="KW-1185">Reference proteome</keyword>
<organism evidence="1 2">
    <name type="scientific">Virgibacillus chiguensis</name>
    <dbReference type="NCBI Taxonomy" id="411959"/>
    <lineage>
        <taxon>Bacteria</taxon>
        <taxon>Bacillati</taxon>
        <taxon>Bacillota</taxon>
        <taxon>Bacilli</taxon>
        <taxon>Bacillales</taxon>
        <taxon>Bacillaceae</taxon>
        <taxon>Virgibacillus</taxon>
    </lineage>
</organism>
<dbReference type="Pfam" id="PF13826">
    <property type="entry name" value="Monooxy_af470-like"/>
    <property type="match status" value="1"/>
</dbReference>
<dbReference type="Proteomes" id="UP000184079">
    <property type="component" value="Unassembled WGS sequence"/>
</dbReference>